<organism evidence="2 3">
    <name type="scientific">Carnegiea gigantea</name>
    <dbReference type="NCBI Taxonomy" id="171969"/>
    <lineage>
        <taxon>Eukaryota</taxon>
        <taxon>Viridiplantae</taxon>
        <taxon>Streptophyta</taxon>
        <taxon>Embryophyta</taxon>
        <taxon>Tracheophyta</taxon>
        <taxon>Spermatophyta</taxon>
        <taxon>Magnoliopsida</taxon>
        <taxon>eudicotyledons</taxon>
        <taxon>Gunneridae</taxon>
        <taxon>Pentapetalae</taxon>
        <taxon>Caryophyllales</taxon>
        <taxon>Cactineae</taxon>
        <taxon>Cactaceae</taxon>
        <taxon>Cactoideae</taxon>
        <taxon>Echinocereeae</taxon>
        <taxon>Carnegiea</taxon>
    </lineage>
</organism>
<reference evidence="2" key="1">
    <citation type="submission" date="2022-04" db="EMBL/GenBank/DDBJ databases">
        <title>Carnegiea gigantea Genome sequencing and assembly v2.</title>
        <authorList>
            <person name="Copetti D."/>
            <person name="Sanderson M.J."/>
            <person name="Burquez A."/>
            <person name="Wojciechowski M.F."/>
        </authorList>
    </citation>
    <scope>NUCLEOTIDE SEQUENCE</scope>
    <source>
        <strain evidence="2">SGP5-SGP5p</strain>
        <tissue evidence="2">Aerial part</tissue>
    </source>
</reference>
<keyword evidence="3" id="KW-1185">Reference proteome</keyword>
<evidence type="ECO:0000313" key="3">
    <source>
        <dbReference type="Proteomes" id="UP001153076"/>
    </source>
</evidence>
<gene>
    <name evidence="2" type="ORF">Cgig2_019153</name>
</gene>
<dbReference type="OrthoDB" id="1939300at2759"/>
<dbReference type="InterPro" id="IPR025558">
    <property type="entry name" value="DUF4283"/>
</dbReference>
<comment type="caution">
    <text evidence="2">The sequence shown here is derived from an EMBL/GenBank/DDBJ whole genome shotgun (WGS) entry which is preliminary data.</text>
</comment>
<name>A0A9Q1GIJ3_9CARY</name>
<dbReference type="Pfam" id="PF14111">
    <property type="entry name" value="DUF4283"/>
    <property type="match status" value="1"/>
</dbReference>
<feature type="domain" description="DUF4283" evidence="1">
    <location>
        <begin position="85"/>
        <end position="149"/>
    </location>
</feature>
<evidence type="ECO:0000313" key="2">
    <source>
        <dbReference type="EMBL" id="KAJ8419745.1"/>
    </source>
</evidence>
<dbReference type="EMBL" id="JAKOGI010004501">
    <property type="protein sequence ID" value="KAJ8419745.1"/>
    <property type="molecule type" value="Genomic_DNA"/>
</dbReference>
<proteinExistence type="predicted"/>
<accession>A0A9Q1GIJ3</accession>
<evidence type="ECO:0000259" key="1">
    <source>
        <dbReference type="Pfam" id="PF14111"/>
    </source>
</evidence>
<dbReference type="Proteomes" id="UP001153076">
    <property type="component" value="Unassembled WGS sequence"/>
</dbReference>
<protein>
    <recommendedName>
        <fullName evidence="1">DUF4283 domain-containing protein</fullName>
    </recommendedName>
</protein>
<sequence length="153" mass="17060">MYICSHSKGGKRGRPRLTSSLVVPEKRGNINANPNPTVERGGAQNQELSLAIDRAEVQNLNENDLSPDQGTSKQKIDIQSEVDYWSTAVICGVVGSTPPIEVIDGYVHRIWSTKAIDRVVMAQRGVFLVRFTNLQDKRDVLQRRVSFSDKNPL</sequence>
<dbReference type="AlphaFoldDB" id="A0A9Q1GIJ3"/>